<dbReference type="GO" id="GO:0005524">
    <property type="term" value="F:ATP binding"/>
    <property type="evidence" value="ECO:0007669"/>
    <property type="project" value="InterPro"/>
</dbReference>
<protein>
    <submittedName>
        <fullName evidence="4">Uncharacterized protein</fullName>
    </submittedName>
</protein>
<dbReference type="InterPro" id="IPR001650">
    <property type="entry name" value="Helicase_C-like"/>
</dbReference>
<dbReference type="PANTHER" id="PTHR10799">
    <property type="entry name" value="SNF2/RAD54 HELICASE FAMILY"/>
    <property type="match status" value="1"/>
</dbReference>
<dbReference type="FunFam" id="3.40.50.300:FF:000533">
    <property type="entry name" value="Helicase, Snf2 family"/>
    <property type="match status" value="1"/>
</dbReference>
<dbReference type="GO" id="GO:0016787">
    <property type="term" value="F:hydrolase activity"/>
    <property type="evidence" value="ECO:0007669"/>
    <property type="project" value="UniProtKB-KW"/>
</dbReference>
<evidence type="ECO:0000256" key="1">
    <source>
        <dbReference type="ARBA" id="ARBA00022801"/>
    </source>
</evidence>
<comment type="caution">
    <text evidence="4">The sequence shown here is derived from an EMBL/GenBank/DDBJ whole genome shotgun (WGS) entry which is preliminary data.</text>
</comment>
<dbReference type="PROSITE" id="PS51192">
    <property type="entry name" value="HELICASE_ATP_BIND_1"/>
    <property type="match status" value="1"/>
</dbReference>
<feature type="domain" description="Helicase ATP-binding" evidence="2">
    <location>
        <begin position="1"/>
        <end position="81"/>
    </location>
</feature>
<gene>
    <name evidence="4" type="ORF">SDC9_114538</name>
</gene>
<dbReference type="AlphaFoldDB" id="A0A645C0X1"/>
<dbReference type="InterPro" id="IPR027417">
    <property type="entry name" value="P-loop_NTPase"/>
</dbReference>
<sequence>MLSHDVVITSYPLIRRDIEDYKKIRFSICILDEAQHIKNPTSLNAQSVKEINAGKRFALTGTPMENSLTELWSIFDFIMPGYLKTHGRFTKNFETPIVKDKNENVLNELLKLIRPFILRRFKKDVALELPPKIEHKVVVEMTEEQKKLYASYVESFKEEIKEEIREKGFNRSKLKILSLLTRLRQICCDPGSFLENYRGDSGKYIALDDILEESIANGHRILLFSQFTTILHNIKERLNKVGINSMYLDGSTPSLERMAMVKEFNEGNAEVFLISLKAGGTGLNLTGADLVIHFDPWWNPAVEDQAVDRAHRIGQTKTVEVIKLITKGTIEEKIYALQEKKKEIIQSVLDGENHSDVVISNMTEEEVEDLFKI</sequence>
<dbReference type="EMBL" id="VSSQ01021789">
    <property type="protein sequence ID" value="MPM67614.1"/>
    <property type="molecule type" value="Genomic_DNA"/>
</dbReference>
<dbReference type="Gene3D" id="3.40.50.10810">
    <property type="entry name" value="Tandem AAA-ATPase domain"/>
    <property type="match status" value="1"/>
</dbReference>
<dbReference type="InterPro" id="IPR038718">
    <property type="entry name" value="SNF2-like_sf"/>
</dbReference>
<dbReference type="Pfam" id="PF00271">
    <property type="entry name" value="Helicase_C"/>
    <property type="match status" value="1"/>
</dbReference>
<dbReference type="SMART" id="SM00490">
    <property type="entry name" value="HELICc"/>
    <property type="match status" value="1"/>
</dbReference>
<accession>A0A645C0X1</accession>
<dbReference type="Pfam" id="PF00176">
    <property type="entry name" value="SNF2-rel_dom"/>
    <property type="match status" value="1"/>
</dbReference>
<keyword evidence="1" id="KW-0378">Hydrolase</keyword>
<evidence type="ECO:0000259" key="3">
    <source>
        <dbReference type="PROSITE" id="PS51194"/>
    </source>
</evidence>
<dbReference type="Gene3D" id="3.40.50.300">
    <property type="entry name" value="P-loop containing nucleotide triphosphate hydrolases"/>
    <property type="match status" value="1"/>
</dbReference>
<dbReference type="InterPro" id="IPR014001">
    <property type="entry name" value="Helicase_ATP-bd"/>
</dbReference>
<reference evidence="4" key="1">
    <citation type="submission" date="2019-08" db="EMBL/GenBank/DDBJ databases">
        <authorList>
            <person name="Kucharzyk K."/>
            <person name="Murdoch R.W."/>
            <person name="Higgins S."/>
            <person name="Loffler F."/>
        </authorList>
    </citation>
    <scope>NUCLEOTIDE SEQUENCE</scope>
</reference>
<dbReference type="InterPro" id="IPR049730">
    <property type="entry name" value="SNF2/RAD54-like_C"/>
</dbReference>
<organism evidence="4">
    <name type="scientific">bioreactor metagenome</name>
    <dbReference type="NCBI Taxonomy" id="1076179"/>
    <lineage>
        <taxon>unclassified sequences</taxon>
        <taxon>metagenomes</taxon>
        <taxon>ecological metagenomes</taxon>
    </lineage>
</organism>
<dbReference type="InterPro" id="IPR000330">
    <property type="entry name" value="SNF2_N"/>
</dbReference>
<evidence type="ECO:0000313" key="4">
    <source>
        <dbReference type="EMBL" id="MPM67614.1"/>
    </source>
</evidence>
<evidence type="ECO:0000259" key="2">
    <source>
        <dbReference type="PROSITE" id="PS51192"/>
    </source>
</evidence>
<proteinExistence type="predicted"/>
<feature type="domain" description="Helicase C-terminal" evidence="3">
    <location>
        <begin position="206"/>
        <end position="366"/>
    </location>
</feature>
<dbReference type="SUPFAM" id="SSF52540">
    <property type="entry name" value="P-loop containing nucleoside triphosphate hydrolases"/>
    <property type="match status" value="2"/>
</dbReference>
<name>A0A645C0X1_9ZZZZ</name>
<dbReference type="CDD" id="cd18793">
    <property type="entry name" value="SF2_C_SNF"/>
    <property type="match status" value="1"/>
</dbReference>
<dbReference type="PROSITE" id="PS51194">
    <property type="entry name" value="HELICASE_CTER"/>
    <property type="match status" value="1"/>
</dbReference>